<reference evidence="3" key="1">
    <citation type="submission" date="2016-11" db="UniProtKB">
        <authorList>
            <consortium name="WormBaseParasite"/>
        </authorList>
    </citation>
    <scope>IDENTIFICATION</scope>
</reference>
<feature type="coiled-coil region" evidence="1">
    <location>
        <begin position="2"/>
        <end position="32"/>
    </location>
</feature>
<protein>
    <submittedName>
        <fullName evidence="3">Uncharacterized protein</fullName>
    </submittedName>
</protein>
<evidence type="ECO:0000256" key="1">
    <source>
        <dbReference type="SAM" id="Coils"/>
    </source>
</evidence>
<dbReference type="Pfam" id="PF07914">
    <property type="entry name" value="DUF1679"/>
    <property type="match status" value="1"/>
</dbReference>
<organism evidence="2 3">
    <name type="scientific">Meloidogyne hapla</name>
    <name type="common">Root-knot nematode worm</name>
    <dbReference type="NCBI Taxonomy" id="6305"/>
    <lineage>
        <taxon>Eukaryota</taxon>
        <taxon>Metazoa</taxon>
        <taxon>Ecdysozoa</taxon>
        <taxon>Nematoda</taxon>
        <taxon>Chromadorea</taxon>
        <taxon>Rhabditida</taxon>
        <taxon>Tylenchina</taxon>
        <taxon>Tylenchomorpha</taxon>
        <taxon>Tylenchoidea</taxon>
        <taxon>Meloidogynidae</taxon>
        <taxon>Meloidogyninae</taxon>
        <taxon>Meloidogyne</taxon>
    </lineage>
</organism>
<accession>A0A1I8BIR0</accession>
<name>A0A1I8BIR0_MELHA</name>
<dbReference type="PANTHER" id="PTHR23020:SF41">
    <property type="entry name" value="AMINOGLYCOSIDE PHOSPHOTRANSFERASE DOMAIN-CONTAINING PROTEIN"/>
    <property type="match status" value="1"/>
</dbReference>
<evidence type="ECO:0000313" key="3">
    <source>
        <dbReference type="WBParaSite" id="MhA1_Contig2424.frz3.gene1"/>
    </source>
</evidence>
<dbReference type="Proteomes" id="UP000095281">
    <property type="component" value="Unplaced"/>
</dbReference>
<dbReference type="PANTHER" id="PTHR23020">
    <property type="entry name" value="UNCHARACTERIZED NUCLEAR HORMONE RECEPTOR-RELATED"/>
    <property type="match status" value="1"/>
</dbReference>
<keyword evidence="2" id="KW-1185">Reference proteome</keyword>
<dbReference type="AlphaFoldDB" id="A0A1I8BIR0"/>
<proteinExistence type="predicted"/>
<sequence>MILEVTKKLAIKENNEENLNNNCKNNEEINNKIILTKEDKMNTMKESMVCFRRMHQNECLFYEMMKNIENPPLPLPKIYFTKICLEEKNEGEIKEGPQGVILMEDLTENTHIAPLTKGLNEIQIMEVIKYLAHLHAYLSLPKIKEKWQKEFTTIEKMWEQTFSEDFNKAIFEQIMELD</sequence>
<dbReference type="WBParaSite" id="MhA1_Contig2424.frz3.gene1">
    <property type="protein sequence ID" value="MhA1_Contig2424.frz3.gene1"/>
    <property type="gene ID" value="MhA1_Contig2424.frz3.gene1"/>
</dbReference>
<dbReference type="InterPro" id="IPR052961">
    <property type="entry name" value="Oxido-Kinase-like_Enzymes"/>
</dbReference>
<dbReference type="InterPro" id="IPR012877">
    <property type="entry name" value="Dhs-27"/>
</dbReference>
<keyword evidence="1" id="KW-0175">Coiled coil</keyword>
<evidence type="ECO:0000313" key="2">
    <source>
        <dbReference type="Proteomes" id="UP000095281"/>
    </source>
</evidence>